<dbReference type="GO" id="GO:0005739">
    <property type="term" value="C:mitochondrion"/>
    <property type="evidence" value="ECO:0007669"/>
    <property type="project" value="UniProtKB-SubCell"/>
</dbReference>
<feature type="compositionally biased region" description="Basic and acidic residues" evidence="6">
    <location>
        <begin position="90"/>
        <end position="107"/>
    </location>
</feature>
<reference evidence="7" key="1">
    <citation type="submission" date="2022-01" db="EMBL/GenBank/DDBJ databases">
        <authorList>
            <person name="King R."/>
        </authorList>
    </citation>
    <scope>NUCLEOTIDE SEQUENCE</scope>
</reference>
<feature type="region of interest" description="Disordered" evidence="6">
    <location>
        <begin position="16"/>
        <end position="51"/>
    </location>
</feature>
<dbReference type="PANTHER" id="PTHR48417:SF1">
    <property type="entry name" value="ATP SYNTHASE F1 SUBUNIT EPSILON"/>
    <property type="match status" value="1"/>
</dbReference>
<protein>
    <recommendedName>
        <fullName evidence="9">Mitochondrial ATPase inhibitor</fullName>
    </recommendedName>
</protein>
<evidence type="ECO:0008006" key="9">
    <source>
        <dbReference type="Google" id="ProtNLM"/>
    </source>
</evidence>
<feature type="compositionally biased region" description="Basic and acidic residues" evidence="6">
    <location>
        <begin position="116"/>
        <end position="127"/>
    </location>
</feature>
<evidence type="ECO:0000256" key="6">
    <source>
        <dbReference type="SAM" id="MobiDB-lite"/>
    </source>
</evidence>
<dbReference type="EMBL" id="OV725081">
    <property type="protein sequence ID" value="CAH1403837.1"/>
    <property type="molecule type" value="Genomic_DNA"/>
</dbReference>
<evidence type="ECO:0000313" key="7">
    <source>
        <dbReference type="EMBL" id="CAH1403837.1"/>
    </source>
</evidence>
<dbReference type="Gene3D" id="1.20.5.500">
    <property type="entry name" value="Single helix bin"/>
    <property type="match status" value="2"/>
</dbReference>
<keyword evidence="3" id="KW-0809">Transit peptide</keyword>
<feature type="compositionally biased region" description="Basic and acidic residues" evidence="6">
    <location>
        <begin position="201"/>
        <end position="212"/>
    </location>
</feature>
<feature type="compositionally biased region" description="Polar residues" evidence="6">
    <location>
        <begin position="16"/>
        <end position="27"/>
    </location>
</feature>
<keyword evidence="5" id="KW-0496">Mitochondrion</keyword>
<proteinExistence type="inferred from homology"/>
<dbReference type="PANTHER" id="PTHR48417">
    <property type="entry name" value="ATP SYNTHASE F1 SUBUNIT EPSILON"/>
    <property type="match status" value="1"/>
</dbReference>
<comment type="similarity">
    <text evidence="2">Belongs to the ATPase inhibitor family.</text>
</comment>
<feature type="region of interest" description="Disordered" evidence="6">
    <location>
        <begin position="90"/>
        <end position="134"/>
    </location>
</feature>
<evidence type="ECO:0000256" key="5">
    <source>
        <dbReference type="ARBA" id="ARBA00023128"/>
    </source>
</evidence>
<dbReference type="Proteomes" id="UP001152798">
    <property type="component" value="Chromosome 5"/>
</dbReference>
<evidence type="ECO:0000256" key="4">
    <source>
        <dbReference type="ARBA" id="ARBA00023054"/>
    </source>
</evidence>
<evidence type="ECO:0000256" key="3">
    <source>
        <dbReference type="ARBA" id="ARBA00022946"/>
    </source>
</evidence>
<dbReference type="InterPro" id="IPR007648">
    <property type="entry name" value="ATPase_inhibitor_mt"/>
</dbReference>
<gene>
    <name evidence="7" type="ORF">NEZAVI_LOCUS12367</name>
</gene>
<feature type="compositionally biased region" description="Gly residues" evidence="6">
    <location>
        <begin position="31"/>
        <end position="46"/>
    </location>
</feature>
<dbReference type="GO" id="GO:0042030">
    <property type="term" value="F:ATPase inhibitor activity"/>
    <property type="evidence" value="ECO:0007669"/>
    <property type="project" value="InterPro"/>
</dbReference>
<dbReference type="SUPFAM" id="SSF64602">
    <property type="entry name" value="F1 ATPase inhibitor, IF1, C-terminal domain"/>
    <property type="match status" value="1"/>
</dbReference>
<dbReference type="Pfam" id="PF04568">
    <property type="entry name" value="IATP"/>
    <property type="match status" value="2"/>
</dbReference>
<dbReference type="AlphaFoldDB" id="A0A9P0HLB3"/>
<accession>A0A9P0HLB3</accession>
<comment type="subcellular location">
    <subcellularLocation>
        <location evidence="1">Mitochondrion</location>
    </subcellularLocation>
</comment>
<feature type="region of interest" description="Disordered" evidence="6">
    <location>
        <begin position="171"/>
        <end position="212"/>
    </location>
</feature>
<name>A0A9P0HLB3_NEZVI</name>
<keyword evidence="4" id="KW-0175">Coiled coil</keyword>
<keyword evidence="8" id="KW-1185">Reference proteome</keyword>
<sequence length="212" mass="23568">MHRFLIHALRTRSNPRTVASKLSNDLSTGLGDPGSGAGKGGGGGGSIRNTGGAFGKREAALEGEYFHKMQKKQLQKLKEMLDRAEGDLEKAQEAVNKTKERPSRLIFDRTNNFAKSSDDPGSRDGRGSSDGNGDYFNAIDALKKREADIEDEYFAKMQKKQLEKLTERLTGIKKRIEYKERPQISPKMPKYVDESEESDETDPKKGRGGKDD</sequence>
<organism evidence="7 8">
    <name type="scientific">Nezara viridula</name>
    <name type="common">Southern green stink bug</name>
    <name type="synonym">Cimex viridulus</name>
    <dbReference type="NCBI Taxonomy" id="85310"/>
    <lineage>
        <taxon>Eukaryota</taxon>
        <taxon>Metazoa</taxon>
        <taxon>Ecdysozoa</taxon>
        <taxon>Arthropoda</taxon>
        <taxon>Hexapoda</taxon>
        <taxon>Insecta</taxon>
        <taxon>Pterygota</taxon>
        <taxon>Neoptera</taxon>
        <taxon>Paraneoptera</taxon>
        <taxon>Hemiptera</taxon>
        <taxon>Heteroptera</taxon>
        <taxon>Panheteroptera</taxon>
        <taxon>Pentatomomorpha</taxon>
        <taxon>Pentatomoidea</taxon>
        <taxon>Pentatomidae</taxon>
        <taxon>Pentatominae</taxon>
        <taxon>Nezara</taxon>
    </lineage>
</organism>
<evidence type="ECO:0000313" key="8">
    <source>
        <dbReference type="Proteomes" id="UP001152798"/>
    </source>
</evidence>
<evidence type="ECO:0000256" key="2">
    <source>
        <dbReference type="ARBA" id="ARBA00010901"/>
    </source>
</evidence>
<evidence type="ECO:0000256" key="1">
    <source>
        <dbReference type="ARBA" id="ARBA00004173"/>
    </source>
</evidence>
<dbReference type="OrthoDB" id="6628859at2759"/>